<name>A0ABW4RTA4_9ACTN</name>
<evidence type="ECO:0000313" key="1">
    <source>
        <dbReference type="EMBL" id="MFD1889491.1"/>
    </source>
</evidence>
<keyword evidence="2" id="KW-1185">Reference proteome</keyword>
<accession>A0ABW4RTA4</accession>
<evidence type="ECO:0000313" key="2">
    <source>
        <dbReference type="Proteomes" id="UP001597326"/>
    </source>
</evidence>
<dbReference type="InterPro" id="IPR011200">
    <property type="entry name" value="UCP012608"/>
</dbReference>
<sequence>MEPAHTHDIARRYAGFARNEARHHSEVYADWAEQLSEDQQTIALLEQLPPDKRQPNIVFASARLAGALPGPYENLRRTLHENIEQVAGHAAIRSTQTNEAARLGVLLPLLAHLSRRHDGAPLALLELGASAGLCLWPDRWAYHYVDRDGAVLQEISSPHPVGTLQVTVKEALARGIDLPTQVPVVAHRVGLDLNPLDAGDPEDADWLRTLVWPGQDERLSRLDAALSAAAREPRPVVAGDLRDPASLDALLDQVPTGAVPVVFHTAVLAYLDQADRDRAEAALLARVHAGECHWVANEGQQVLTGIRERVAADAGFEASLRRGSFVVSLDGEPRYQADGHAEWILG</sequence>
<protein>
    <submittedName>
        <fullName evidence="1">DUF2332 domain-containing protein</fullName>
    </submittedName>
</protein>
<organism evidence="1 2">
    <name type="scientific">Luteococcus peritonei</name>
    <dbReference type="NCBI Taxonomy" id="88874"/>
    <lineage>
        <taxon>Bacteria</taxon>
        <taxon>Bacillati</taxon>
        <taxon>Actinomycetota</taxon>
        <taxon>Actinomycetes</taxon>
        <taxon>Propionibacteriales</taxon>
        <taxon>Propionibacteriaceae</taxon>
        <taxon>Luteococcus</taxon>
    </lineage>
</organism>
<reference evidence="2" key="1">
    <citation type="journal article" date="2019" name="Int. J. Syst. Evol. Microbiol.">
        <title>The Global Catalogue of Microorganisms (GCM) 10K type strain sequencing project: providing services to taxonomists for standard genome sequencing and annotation.</title>
        <authorList>
            <consortium name="The Broad Institute Genomics Platform"/>
            <consortium name="The Broad Institute Genome Sequencing Center for Infectious Disease"/>
            <person name="Wu L."/>
            <person name="Ma J."/>
        </authorList>
    </citation>
    <scope>NUCLEOTIDE SEQUENCE [LARGE SCALE GENOMIC DNA]</scope>
    <source>
        <strain evidence="2">CAIM 431</strain>
    </source>
</reference>
<dbReference type="RefSeq" id="WP_343872515.1">
    <property type="nucleotide sequence ID" value="NZ_BAAAIX010000009.1"/>
</dbReference>
<dbReference type="Proteomes" id="UP001597326">
    <property type="component" value="Unassembled WGS sequence"/>
</dbReference>
<dbReference type="EMBL" id="JBHUFZ010000011">
    <property type="protein sequence ID" value="MFD1889491.1"/>
    <property type="molecule type" value="Genomic_DNA"/>
</dbReference>
<gene>
    <name evidence="1" type="ORF">ACFSCS_04715</name>
</gene>
<proteinExistence type="predicted"/>
<comment type="caution">
    <text evidence="1">The sequence shown here is derived from an EMBL/GenBank/DDBJ whole genome shotgun (WGS) entry which is preliminary data.</text>
</comment>
<dbReference type="Pfam" id="PF10094">
    <property type="entry name" value="DUF2332"/>
    <property type="match status" value="1"/>
</dbReference>